<protein>
    <submittedName>
        <fullName evidence="2">Uncharacterized protein</fullName>
    </submittedName>
</protein>
<evidence type="ECO:0000256" key="1">
    <source>
        <dbReference type="SAM" id="MobiDB-lite"/>
    </source>
</evidence>
<name>A0A3R7F1P0_CLOSI</name>
<keyword evidence="3" id="KW-1185">Reference proteome</keyword>
<feature type="region of interest" description="Disordered" evidence="1">
    <location>
        <begin position="28"/>
        <end position="50"/>
    </location>
</feature>
<organism evidence="2 3">
    <name type="scientific">Clonorchis sinensis</name>
    <name type="common">Chinese liver fluke</name>
    <dbReference type="NCBI Taxonomy" id="79923"/>
    <lineage>
        <taxon>Eukaryota</taxon>
        <taxon>Metazoa</taxon>
        <taxon>Spiralia</taxon>
        <taxon>Lophotrochozoa</taxon>
        <taxon>Platyhelminthes</taxon>
        <taxon>Trematoda</taxon>
        <taxon>Digenea</taxon>
        <taxon>Opisthorchiida</taxon>
        <taxon>Opisthorchiata</taxon>
        <taxon>Opisthorchiidae</taxon>
        <taxon>Clonorchis</taxon>
    </lineage>
</organism>
<evidence type="ECO:0000313" key="3">
    <source>
        <dbReference type="Proteomes" id="UP000286415"/>
    </source>
</evidence>
<dbReference type="InParanoid" id="A0A3R7F1P0"/>
<dbReference type="EMBL" id="NIRI02000005">
    <property type="protein sequence ID" value="KAG5455264.1"/>
    <property type="molecule type" value="Genomic_DNA"/>
</dbReference>
<evidence type="ECO:0000313" key="2">
    <source>
        <dbReference type="EMBL" id="KAG5455264.1"/>
    </source>
</evidence>
<reference evidence="2 3" key="1">
    <citation type="journal article" date="2018" name="Biotechnol. Adv.">
        <title>Improved genomic resources and new bioinformatic workflow for the carcinogenic parasite Clonorchis sinensis: Biotechnological implications.</title>
        <authorList>
            <person name="Wang D."/>
            <person name="Korhonen P.K."/>
            <person name="Gasser R.B."/>
            <person name="Young N.D."/>
        </authorList>
    </citation>
    <scope>NUCLEOTIDE SEQUENCE [LARGE SCALE GENOMIC DNA]</scope>
    <source>
        <strain evidence="2">Cs-k2</strain>
    </source>
</reference>
<proteinExistence type="predicted"/>
<reference evidence="2 3" key="2">
    <citation type="journal article" date="2021" name="Genomics">
        <title>High-quality reference genome for Clonorchis sinensis.</title>
        <authorList>
            <person name="Young N.D."/>
            <person name="Stroehlein A.J."/>
            <person name="Kinkar L."/>
            <person name="Wang T."/>
            <person name="Sohn W.M."/>
            <person name="Chang B.C.H."/>
            <person name="Kaur P."/>
            <person name="Weisz D."/>
            <person name="Dudchenko O."/>
            <person name="Aiden E.L."/>
            <person name="Korhonen P.K."/>
            <person name="Gasser R.B."/>
        </authorList>
    </citation>
    <scope>NUCLEOTIDE SEQUENCE [LARGE SCALE GENOMIC DNA]</scope>
    <source>
        <strain evidence="2">Cs-k2</strain>
    </source>
</reference>
<dbReference type="OrthoDB" id="446168at2759"/>
<gene>
    <name evidence="2" type="ORF">CSKR_113737</name>
</gene>
<dbReference type="Proteomes" id="UP000286415">
    <property type="component" value="Unassembled WGS sequence"/>
</dbReference>
<feature type="compositionally biased region" description="Basic residues" evidence="1">
    <location>
        <begin position="37"/>
        <end position="50"/>
    </location>
</feature>
<dbReference type="AlphaFoldDB" id="A0A3R7F1P0"/>
<comment type="caution">
    <text evidence="2">The sequence shown here is derived from an EMBL/GenBank/DDBJ whole genome shotgun (WGS) entry which is preliminary data.</text>
</comment>
<accession>A0A3R7F1P0</accession>
<sequence length="194" mass="22046">MPSRNGWKKSFSCSNLSVPNCRATRRKHEGWDTARLPKPRQGKSRGRGRVRTTDLPINLGILVGGLSYKKTNVCLIRAATTWNNLLVTLSTPYLAIRSTKIIRLESLLSSAETEFIRLYFSVEPGNKKEICKDVSTLCKNPKVRNCDKEWDALHKILPSSMLRIRKADFSIQQPKFHTDDITMLSVKDLTCPKN</sequence>